<dbReference type="VEuPathDB" id="VectorBase:LLOJ007120"/>
<sequence>MLCHSTRARLCAFRQKPTTLLDSSAPSVALSFVIRGKDCAVKNTCFVVVAPQRKEEQSRKGCTIVAVQVPFETV</sequence>
<proteinExistence type="predicted"/>
<name>A0A1B0CQH1_LUTLO</name>
<evidence type="ECO:0000313" key="1">
    <source>
        <dbReference type="EnsemblMetazoa" id="LLOJ007120-PA"/>
    </source>
</evidence>
<dbReference type="AlphaFoldDB" id="A0A1B0CQH1"/>
<accession>A0A1B0CQH1</accession>
<dbReference type="EMBL" id="AJWK01023541">
    <property type="status" value="NOT_ANNOTATED_CDS"/>
    <property type="molecule type" value="Genomic_DNA"/>
</dbReference>
<organism evidence="1 2">
    <name type="scientific">Lutzomyia longipalpis</name>
    <name type="common">Sand fly</name>
    <dbReference type="NCBI Taxonomy" id="7200"/>
    <lineage>
        <taxon>Eukaryota</taxon>
        <taxon>Metazoa</taxon>
        <taxon>Ecdysozoa</taxon>
        <taxon>Arthropoda</taxon>
        <taxon>Hexapoda</taxon>
        <taxon>Insecta</taxon>
        <taxon>Pterygota</taxon>
        <taxon>Neoptera</taxon>
        <taxon>Endopterygota</taxon>
        <taxon>Diptera</taxon>
        <taxon>Nematocera</taxon>
        <taxon>Psychodoidea</taxon>
        <taxon>Psychodidae</taxon>
        <taxon>Lutzomyia</taxon>
        <taxon>Lutzomyia</taxon>
    </lineage>
</organism>
<reference evidence="1" key="1">
    <citation type="submission" date="2020-05" db="UniProtKB">
        <authorList>
            <consortium name="EnsemblMetazoa"/>
        </authorList>
    </citation>
    <scope>IDENTIFICATION</scope>
    <source>
        <strain evidence="1">Jacobina</strain>
    </source>
</reference>
<dbReference type="Proteomes" id="UP000092461">
    <property type="component" value="Unassembled WGS sequence"/>
</dbReference>
<keyword evidence="2" id="KW-1185">Reference proteome</keyword>
<protein>
    <submittedName>
        <fullName evidence="1">Uncharacterized protein</fullName>
    </submittedName>
</protein>
<dbReference type="EnsemblMetazoa" id="LLOJ007120-RA">
    <property type="protein sequence ID" value="LLOJ007120-PA"/>
    <property type="gene ID" value="LLOJ007120"/>
</dbReference>
<evidence type="ECO:0000313" key="2">
    <source>
        <dbReference type="Proteomes" id="UP000092461"/>
    </source>
</evidence>